<dbReference type="AlphaFoldDB" id="A0AAD6PKX8"/>
<organism evidence="1 2">
    <name type="scientific">Salix udensis</name>
    <dbReference type="NCBI Taxonomy" id="889485"/>
    <lineage>
        <taxon>Eukaryota</taxon>
        <taxon>Viridiplantae</taxon>
        <taxon>Streptophyta</taxon>
        <taxon>Embryophyta</taxon>
        <taxon>Tracheophyta</taxon>
        <taxon>Spermatophyta</taxon>
        <taxon>Magnoliopsida</taxon>
        <taxon>eudicotyledons</taxon>
        <taxon>Gunneridae</taxon>
        <taxon>Pentapetalae</taxon>
        <taxon>rosids</taxon>
        <taxon>fabids</taxon>
        <taxon>Malpighiales</taxon>
        <taxon>Salicaceae</taxon>
        <taxon>Saliceae</taxon>
        <taxon>Salix</taxon>
    </lineage>
</organism>
<dbReference type="Proteomes" id="UP001162972">
    <property type="component" value="Chromosome 13"/>
</dbReference>
<evidence type="ECO:0000313" key="2">
    <source>
        <dbReference type="Proteomes" id="UP001162972"/>
    </source>
</evidence>
<reference evidence="1 2" key="1">
    <citation type="journal article" date="2023" name="Int. J. Mol. Sci.">
        <title>De Novo Assembly and Annotation of 11 Diverse Shrub Willow (Salix) Genomes Reveals Novel Gene Organization in Sex-Linked Regions.</title>
        <authorList>
            <person name="Hyden B."/>
            <person name="Feng K."/>
            <person name="Yates T.B."/>
            <person name="Jawdy S."/>
            <person name="Cereghino C."/>
            <person name="Smart L.B."/>
            <person name="Muchero W."/>
        </authorList>
    </citation>
    <scope>NUCLEOTIDE SEQUENCE [LARGE SCALE GENOMIC DNA]</scope>
    <source>
        <tissue evidence="1">Shoot tip</tissue>
    </source>
</reference>
<accession>A0AAD6PKX8</accession>
<dbReference type="EMBL" id="JAPFFJ010000002">
    <property type="protein sequence ID" value="KAJ6433694.1"/>
    <property type="molecule type" value="Genomic_DNA"/>
</dbReference>
<keyword evidence="2" id="KW-1185">Reference proteome</keyword>
<proteinExistence type="predicted"/>
<evidence type="ECO:0000313" key="1">
    <source>
        <dbReference type="EMBL" id="KAJ6433694.1"/>
    </source>
</evidence>
<protein>
    <submittedName>
        <fullName evidence="1">Uncharacterized protein</fullName>
    </submittedName>
</protein>
<gene>
    <name evidence="1" type="ORF">OIU84_017400</name>
</gene>
<name>A0AAD6PKX8_9ROSI</name>
<comment type="caution">
    <text evidence="1">The sequence shown here is derived from an EMBL/GenBank/DDBJ whole genome shotgun (WGS) entry which is preliminary data.</text>
</comment>
<sequence>MASLEGSREQLLGTRTLLLTRTWLLHGRRRLCTITCSTQRSTSLEQRWFSLD</sequence>